<keyword evidence="5 6" id="KW-0472">Membrane</keyword>
<keyword evidence="4 6" id="KW-1133">Transmembrane helix</keyword>
<keyword evidence="8" id="KW-1185">Reference proteome</keyword>
<evidence type="ECO:0000313" key="8">
    <source>
        <dbReference type="Proteomes" id="UP001293593"/>
    </source>
</evidence>
<dbReference type="InterPro" id="IPR003377">
    <property type="entry name" value="Cornichon"/>
</dbReference>
<dbReference type="EMBL" id="JAWXYG010000002">
    <property type="protein sequence ID" value="KAK4281849.1"/>
    <property type="molecule type" value="Genomic_DNA"/>
</dbReference>
<evidence type="ECO:0000256" key="4">
    <source>
        <dbReference type="ARBA" id="ARBA00022989"/>
    </source>
</evidence>
<evidence type="ECO:0008006" key="9">
    <source>
        <dbReference type="Google" id="ProtNLM"/>
    </source>
</evidence>
<comment type="caution">
    <text evidence="7">The sequence shown here is derived from an EMBL/GenBank/DDBJ whole genome shotgun (WGS) entry which is preliminary data.</text>
</comment>
<proteinExistence type="inferred from homology"/>
<organism evidence="7 8">
    <name type="scientific">Acacia crassicarpa</name>
    <name type="common">northern wattle</name>
    <dbReference type="NCBI Taxonomy" id="499986"/>
    <lineage>
        <taxon>Eukaryota</taxon>
        <taxon>Viridiplantae</taxon>
        <taxon>Streptophyta</taxon>
        <taxon>Embryophyta</taxon>
        <taxon>Tracheophyta</taxon>
        <taxon>Spermatophyta</taxon>
        <taxon>Magnoliopsida</taxon>
        <taxon>eudicotyledons</taxon>
        <taxon>Gunneridae</taxon>
        <taxon>Pentapetalae</taxon>
        <taxon>rosids</taxon>
        <taxon>fabids</taxon>
        <taxon>Fabales</taxon>
        <taxon>Fabaceae</taxon>
        <taxon>Caesalpinioideae</taxon>
        <taxon>mimosoid clade</taxon>
        <taxon>Acacieae</taxon>
        <taxon>Acacia</taxon>
    </lineage>
</organism>
<comment type="subcellular location">
    <subcellularLocation>
        <location evidence="1">Membrane</location>
        <topology evidence="1">Multi-pass membrane protein</topology>
    </subcellularLocation>
</comment>
<dbReference type="AlphaFoldDB" id="A0AAE1N3A9"/>
<comment type="similarity">
    <text evidence="2">Belongs to the cornichon family.</text>
</comment>
<accession>A0AAE1N3A9</accession>
<evidence type="ECO:0000256" key="3">
    <source>
        <dbReference type="ARBA" id="ARBA00022692"/>
    </source>
</evidence>
<dbReference type="GO" id="GO:0016192">
    <property type="term" value="P:vesicle-mediated transport"/>
    <property type="evidence" value="ECO:0007669"/>
    <property type="project" value="InterPro"/>
</dbReference>
<evidence type="ECO:0000256" key="1">
    <source>
        <dbReference type="ARBA" id="ARBA00004141"/>
    </source>
</evidence>
<reference evidence="7" key="1">
    <citation type="submission" date="2023-10" db="EMBL/GenBank/DDBJ databases">
        <title>Chromosome-level genome of the transformable northern wattle, Acacia crassicarpa.</title>
        <authorList>
            <person name="Massaro I."/>
            <person name="Sinha N.R."/>
            <person name="Poethig S."/>
            <person name="Leichty A.R."/>
        </authorList>
    </citation>
    <scope>NUCLEOTIDE SEQUENCE</scope>
    <source>
        <strain evidence="7">Acra3RX</strain>
        <tissue evidence="7">Leaf</tissue>
    </source>
</reference>
<protein>
    <recommendedName>
        <fullName evidence="9">Protein cornichon homolog 1</fullName>
    </recommendedName>
</protein>
<keyword evidence="3 6" id="KW-0812">Transmembrane</keyword>
<dbReference type="PANTHER" id="PTHR12290">
    <property type="entry name" value="CORNICHON-RELATED"/>
    <property type="match status" value="1"/>
</dbReference>
<gene>
    <name evidence="7" type="ORF">QN277_013296</name>
</gene>
<feature type="transmembrane region" description="Helical" evidence="6">
    <location>
        <begin position="6"/>
        <end position="28"/>
    </location>
</feature>
<dbReference type="Proteomes" id="UP001293593">
    <property type="component" value="Unassembled WGS sequence"/>
</dbReference>
<feature type="transmembrane region" description="Helical" evidence="6">
    <location>
        <begin position="115"/>
        <end position="137"/>
    </location>
</feature>
<evidence type="ECO:0000256" key="6">
    <source>
        <dbReference type="SAM" id="Phobius"/>
    </source>
</evidence>
<sequence length="152" mass="17644">MGWNLFFWLVICFPLNIALVASTFYQILILTDLEADYVNPHEASSRINYLVVPDFIGQATLCALFLLTGQWFMILLTIPVTAYHLMLYVKQQHLLDVTEMFRAVKAEKKYRIVKFALYLFTLAAVVFRAIAAGTILFHNFEFEDVRSTLFEF</sequence>
<evidence type="ECO:0000256" key="2">
    <source>
        <dbReference type="ARBA" id="ARBA00010095"/>
    </source>
</evidence>
<evidence type="ECO:0000256" key="5">
    <source>
        <dbReference type="ARBA" id="ARBA00023136"/>
    </source>
</evidence>
<name>A0AAE1N3A9_9FABA</name>
<evidence type="ECO:0000313" key="7">
    <source>
        <dbReference type="EMBL" id="KAK4281849.1"/>
    </source>
</evidence>
<dbReference type="SMART" id="SM01398">
    <property type="entry name" value="Cornichon"/>
    <property type="match status" value="1"/>
</dbReference>
<dbReference type="Pfam" id="PF03311">
    <property type="entry name" value="Cornichon"/>
    <property type="match status" value="1"/>
</dbReference>
<dbReference type="GO" id="GO:0016020">
    <property type="term" value="C:membrane"/>
    <property type="evidence" value="ECO:0007669"/>
    <property type="project" value="UniProtKB-SubCell"/>
</dbReference>